<dbReference type="InterPro" id="IPR029787">
    <property type="entry name" value="Nucleotide_cyclase"/>
</dbReference>
<dbReference type="PROSITE" id="PS50883">
    <property type="entry name" value="EAL"/>
    <property type="match status" value="1"/>
</dbReference>
<dbReference type="CDD" id="cd01949">
    <property type="entry name" value="GGDEF"/>
    <property type="match status" value="1"/>
</dbReference>
<organism evidence="4 5">
    <name type="scientific">Pseudosulfitobacter pseudonitzschiae</name>
    <dbReference type="NCBI Taxonomy" id="1402135"/>
    <lineage>
        <taxon>Bacteria</taxon>
        <taxon>Pseudomonadati</taxon>
        <taxon>Pseudomonadota</taxon>
        <taxon>Alphaproteobacteria</taxon>
        <taxon>Rhodobacterales</taxon>
        <taxon>Roseobacteraceae</taxon>
        <taxon>Pseudosulfitobacter</taxon>
    </lineage>
</organism>
<dbReference type="Proteomes" id="UP000199754">
    <property type="component" value="Chromosome"/>
</dbReference>
<dbReference type="CDD" id="cd01948">
    <property type="entry name" value="EAL"/>
    <property type="match status" value="1"/>
</dbReference>
<evidence type="ECO:0000256" key="1">
    <source>
        <dbReference type="SAM" id="Phobius"/>
    </source>
</evidence>
<dbReference type="InterPro" id="IPR043128">
    <property type="entry name" value="Rev_trsase/Diguanyl_cyclase"/>
</dbReference>
<evidence type="ECO:0000313" key="4">
    <source>
        <dbReference type="EMBL" id="ASM73358.1"/>
    </source>
</evidence>
<proteinExistence type="predicted"/>
<accession>A0A221K2X7</accession>
<dbReference type="SUPFAM" id="SSF55073">
    <property type="entry name" value="Nucleotide cyclase"/>
    <property type="match status" value="1"/>
</dbReference>
<dbReference type="PANTHER" id="PTHR33121:SF70">
    <property type="entry name" value="SIGNALING PROTEIN YKOW"/>
    <property type="match status" value="1"/>
</dbReference>
<feature type="domain" description="EAL" evidence="2">
    <location>
        <begin position="244"/>
        <end position="499"/>
    </location>
</feature>
<keyword evidence="1" id="KW-0812">Transmembrane</keyword>
<dbReference type="RefSeq" id="WP_089421151.1">
    <property type="nucleotide sequence ID" value="NZ_CP022415.1"/>
</dbReference>
<dbReference type="SMART" id="SM00267">
    <property type="entry name" value="GGDEF"/>
    <property type="match status" value="1"/>
</dbReference>
<dbReference type="AlphaFoldDB" id="A0A221K2X7"/>
<evidence type="ECO:0000259" key="3">
    <source>
        <dbReference type="PROSITE" id="PS50887"/>
    </source>
</evidence>
<dbReference type="SMART" id="SM00052">
    <property type="entry name" value="EAL"/>
    <property type="match status" value="1"/>
</dbReference>
<name>A0A221K2X7_9RHOB</name>
<reference evidence="4 5" key="1">
    <citation type="submission" date="2017-07" db="EMBL/GenBank/DDBJ databases">
        <title>Genome Sequence of Sulfitobacter pseudonitzschiae Strain SMR1 Isolated from a culture of the Diatom Skeletonema marinoi.</title>
        <authorList>
            <person name="Topel M."/>
            <person name="Pinder M.I.M."/>
            <person name="Johansson O.N."/>
            <person name="Kourtchenko O."/>
            <person name="Godhe A."/>
            <person name="Clarke A.K."/>
        </authorList>
    </citation>
    <scope>NUCLEOTIDE SEQUENCE [LARGE SCALE GENOMIC DNA]</scope>
    <source>
        <strain evidence="4 5">SMR1</strain>
    </source>
</reference>
<dbReference type="OrthoDB" id="9814202at2"/>
<dbReference type="NCBIfam" id="TIGR00254">
    <property type="entry name" value="GGDEF"/>
    <property type="match status" value="1"/>
</dbReference>
<evidence type="ECO:0000313" key="5">
    <source>
        <dbReference type="Proteomes" id="UP000199754"/>
    </source>
</evidence>
<keyword evidence="1" id="KW-1133">Transmembrane helix</keyword>
<dbReference type="EMBL" id="CP022415">
    <property type="protein sequence ID" value="ASM73358.1"/>
    <property type="molecule type" value="Genomic_DNA"/>
</dbReference>
<dbReference type="SUPFAM" id="SSF141868">
    <property type="entry name" value="EAL domain-like"/>
    <property type="match status" value="1"/>
</dbReference>
<dbReference type="KEGG" id="spse:SULPSESMR1_02562"/>
<dbReference type="InterPro" id="IPR001633">
    <property type="entry name" value="EAL_dom"/>
</dbReference>
<keyword evidence="5" id="KW-1185">Reference proteome</keyword>
<dbReference type="Pfam" id="PF00990">
    <property type="entry name" value="GGDEF"/>
    <property type="match status" value="1"/>
</dbReference>
<keyword evidence="1" id="KW-0472">Membrane</keyword>
<dbReference type="Gene3D" id="3.30.70.270">
    <property type="match status" value="1"/>
</dbReference>
<dbReference type="Pfam" id="PF00563">
    <property type="entry name" value="EAL"/>
    <property type="match status" value="1"/>
</dbReference>
<feature type="transmembrane region" description="Helical" evidence="1">
    <location>
        <begin position="20"/>
        <end position="38"/>
    </location>
</feature>
<sequence length="516" mass="56488">MAKRAPRFLTRLRENLRVVFYGPQALAFLSAVMLAAYWWGGETVLVGIGIIVPVLLLALHSSGPNGIPPMRDSGTGVLQRAHFEDMVAHIWQAARDGQTASALLFLELDDFDGLMNQHGQAAADTVAARVMQRIVTALRDDDVVTRTGDARFAICCAPSARIDLEICIQLAGRIQCAIEEPIAVDGTTVYMSCAVGFCLNSRAPESNAESWMTAARTALLEARRRGPSTIRAYSQEMQLAKTARTALREEAAVALESGHIQPWYQPQISTDTGRVTGFEALARWVHPDRGVISPAEFLPALDEAGLLERLSEVMMYHTFTALKAWDAAGVQVPQVGVNFSGSELRNPRLVEKITWELDRFDLAPERLAVEVLETVVTATPDDVVCRNLSGLGKLGCRIDLDDFGTGNASIAAIRRFSVTRIKIDRSFVMKSDRDPEQQRMISAILTMAERLQVETLAEGVETVGEHALLAQLGCDHVQGFGICKPIPFEQTLTWIRSHDAKLADAPSITGRRGNCP</sequence>
<dbReference type="InterPro" id="IPR035919">
    <property type="entry name" value="EAL_sf"/>
</dbReference>
<dbReference type="Gene3D" id="3.20.20.450">
    <property type="entry name" value="EAL domain"/>
    <property type="match status" value="1"/>
</dbReference>
<dbReference type="InterPro" id="IPR050706">
    <property type="entry name" value="Cyclic-di-GMP_PDE-like"/>
</dbReference>
<dbReference type="InterPro" id="IPR000160">
    <property type="entry name" value="GGDEF_dom"/>
</dbReference>
<dbReference type="PANTHER" id="PTHR33121">
    <property type="entry name" value="CYCLIC DI-GMP PHOSPHODIESTERASE PDEF"/>
    <property type="match status" value="1"/>
</dbReference>
<gene>
    <name evidence="4" type="ORF">SULPSESMR1_02562</name>
</gene>
<feature type="domain" description="GGDEF" evidence="3">
    <location>
        <begin position="99"/>
        <end position="235"/>
    </location>
</feature>
<dbReference type="PROSITE" id="PS50887">
    <property type="entry name" value="GGDEF"/>
    <property type="match status" value="1"/>
</dbReference>
<dbReference type="GO" id="GO:0071111">
    <property type="term" value="F:cyclic-guanylate-specific phosphodiesterase activity"/>
    <property type="evidence" value="ECO:0007669"/>
    <property type="project" value="InterPro"/>
</dbReference>
<dbReference type="STRING" id="1402135.SAMN05444149_103290"/>
<evidence type="ECO:0000259" key="2">
    <source>
        <dbReference type="PROSITE" id="PS50883"/>
    </source>
</evidence>
<protein>
    <submittedName>
        <fullName evidence="4">Putative signaling protein</fullName>
    </submittedName>
</protein>